<dbReference type="AlphaFoldDB" id="A0A7S2A7L8"/>
<evidence type="ECO:0000256" key="1">
    <source>
        <dbReference type="SAM" id="MobiDB-lite"/>
    </source>
</evidence>
<dbReference type="EMBL" id="HBGO01035809">
    <property type="protein sequence ID" value="CAD9360406.1"/>
    <property type="molecule type" value="Transcribed_RNA"/>
</dbReference>
<proteinExistence type="predicted"/>
<accession>A0A7S2A7L8</accession>
<name>A0A7S2A7L8_TRICV</name>
<feature type="region of interest" description="Disordered" evidence="1">
    <location>
        <begin position="20"/>
        <end position="42"/>
    </location>
</feature>
<protein>
    <submittedName>
        <fullName evidence="2">Uncharacterized protein</fullName>
    </submittedName>
</protein>
<reference evidence="2" key="1">
    <citation type="submission" date="2021-01" db="EMBL/GenBank/DDBJ databases">
        <authorList>
            <person name="Corre E."/>
            <person name="Pelletier E."/>
            <person name="Niang G."/>
            <person name="Scheremetjew M."/>
            <person name="Finn R."/>
            <person name="Kale V."/>
            <person name="Holt S."/>
            <person name="Cochrane G."/>
            <person name="Meng A."/>
            <person name="Brown T."/>
            <person name="Cohen L."/>
        </authorList>
    </citation>
    <scope>NUCLEOTIDE SEQUENCE</scope>
    <source>
        <strain evidence="2">Grunow 1884</strain>
    </source>
</reference>
<evidence type="ECO:0000313" key="2">
    <source>
        <dbReference type="EMBL" id="CAD9360406.1"/>
    </source>
</evidence>
<sequence length="182" mass="20417">MTIKIEREAILRVAGSAYETTLSHPPPSSLDPCRCESESQSKPRRFRKRKCVSFADAMVSAVRTRPRTLEKERAALFYTADETSAFREEYRRERRAEALSRSGLDSLDARGSSSGPGSTLKREREGTMAGAGGARRRRRISRVVVQHQGLFSMFSDNDAACSTKSGAFFDNDDFWSGSITWY</sequence>
<feature type="region of interest" description="Disordered" evidence="1">
    <location>
        <begin position="101"/>
        <end position="137"/>
    </location>
</feature>
<gene>
    <name evidence="2" type="ORF">OSIN01602_LOCUS20708</name>
</gene>
<organism evidence="2">
    <name type="scientific">Trieres chinensis</name>
    <name type="common">Marine centric diatom</name>
    <name type="synonym">Odontella sinensis</name>
    <dbReference type="NCBI Taxonomy" id="1514140"/>
    <lineage>
        <taxon>Eukaryota</taxon>
        <taxon>Sar</taxon>
        <taxon>Stramenopiles</taxon>
        <taxon>Ochrophyta</taxon>
        <taxon>Bacillariophyta</taxon>
        <taxon>Mediophyceae</taxon>
        <taxon>Biddulphiophycidae</taxon>
        <taxon>Eupodiscales</taxon>
        <taxon>Parodontellaceae</taxon>
        <taxon>Trieres</taxon>
    </lineage>
</organism>